<protein>
    <submittedName>
        <fullName evidence="1">Uncharacterized protein</fullName>
    </submittedName>
</protein>
<proteinExistence type="predicted"/>
<dbReference type="EMBL" id="JAPESX010000391">
    <property type="protein sequence ID" value="KAJ8121552.1"/>
    <property type="molecule type" value="Genomic_DNA"/>
</dbReference>
<organism evidence="1 2">
    <name type="scientific">Nemania bipapillata</name>
    <dbReference type="NCBI Taxonomy" id="110536"/>
    <lineage>
        <taxon>Eukaryota</taxon>
        <taxon>Fungi</taxon>
        <taxon>Dikarya</taxon>
        <taxon>Ascomycota</taxon>
        <taxon>Pezizomycotina</taxon>
        <taxon>Sordariomycetes</taxon>
        <taxon>Xylariomycetidae</taxon>
        <taxon>Xylariales</taxon>
        <taxon>Xylariaceae</taxon>
        <taxon>Nemania</taxon>
    </lineage>
</organism>
<sequence length="257" mass="29613">MNFSFAAIKQKLMDYYTGEPLSSPRASTSKQPPSSRDKEQYDSLLLESDSEAAERRIPLSRRRGSRCRASRSQHAATGRCAVLATDSSTRRRLFIPGKEKETRPTGDELGGCGDSVEEARSKGCVFDPMSWAWQRPECYHPELVADFLKRTDWHFYTTKEMRAADEVPYEAWVRGDYPQRYNRHQFHCTYSWRKFHEAFRAKAPMDNDILQMAHTMHCDSVFLHDYDPALATRPCDALPGGCQLTELHAGFNRCGWW</sequence>
<name>A0ACC2J248_9PEZI</name>
<comment type="caution">
    <text evidence="1">The sequence shown here is derived from an EMBL/GenBank/DDBJ whole genome shotgun (WGS) entry which is preliminary data.</text>
</comment>
<evidence type="ECO:0000313" key="2">
    <source>
        <dbReference type="Proteomes" id="UP001153334"/>
    </source>
</evidence>
<reference evidence="1" key="1">
    <citation type="submission" date="2022-11" db="EMBL/GenBank/DDBJ databases">
        <title>Genome Sequence of Nemania bipapillata.</title>
        <authorList>
            <person name="Buettner E."/>
        </authorList>
    </citation>
    <scope>NUCLEOTIDE SEQUENCE</scope>
    <source>
        <strain evidence="1">CP14</strain>
    </source>
</reference>
<evidence type="ECO:0000313" key="1">
    <source>
        <dbReference type="EMBL" id="KAJ8121552.1"/>
    </source>
</evidence>
<accession>A0ACC2J248</accession>
<dbReference type="Proteomes" id="UP001153334">
    <property type="component" value="Unassembled WGS sequence"/>
</dbReference>
<gene>
    <name evidence="1" type="ORF">ONZ43_g2022</name>
</gene>
<keyword evidence="2" id="KW-1185">Reference proteome</keyword>